<feature type="transmembrane region" description="Helical" evidence="1">
    <location>
        <begin position="219"/>
        <end position="237"/>
    </location>
</feature>
<evidence type="ECO:0000313" key="2">
    <source>
        <dbReference type="EMBL" id="KAG2586141.1"/>
    </source>
</evidence>
<sequence length="297" mass="31535">MAAVTRPPRAAGGGRSFFGYLKEGVVVATRNRGLFLPLAALHATRSMAFLIARRTLYSWFIAAAADLEAGELLPGRRCLLQAGAACVVAHVALGLAIDVATVFAAVASCSGESPHNTTLSSLLRELVRSNLRGPVVTSVFGSITGWASVGVTWLVIPAGFLSPGMALLVLIFELTAFLFFFYYDAVLSAAVVVSAAEPGLRGAAAVRRARRLVRGGRKLAQAALYSLVVFALEKAIWRTHSVTMARLPHGSSIATALFPVDGVIVYLLLGALKVLRTTTITAYYFDCRRTDKAGHAE</sequence>
<dbReference type="PANTHER" id="PTHR34483:SF4">
    <property type="entry name" value="OS08G0256000 PROTEIN"/>
    <property type="match status" value="1"/>
</dbReference>
<dbReference type="AlphaFoldDB" id="A0A8T0RJ80"/>
<evidence type="ECO:0000256" key="1">
    <source>
        <dbReference type="SAM" id="Phobius"/>
    </source>
</evidence>
<reference evidence="2 3" key="1">
    <citation type="submission" date="2020-05" db="EMBL/GenBank/DDBJ databases">
        <title>WGS assembly of Panicum virgatum.</title>
        <authorList>
            <person name="Lovell J.T."/>
            <person name="Jenkins J."/>
            <person name="Shu S."/>
            <person name="Juenger T.E."/>
            <person name="Schmutz J."/>
        </authorList>
    </citation>
    <scope>NUCLEOTIDE SEQUENCE [LARGE SCALE GENOMIC DNA]</scope>
    <source>
        <strain evidence="3">cv. AP13</strain>
    </source>
</reference>
<dbReference type="Proteomes" id="UP000823388">
    <property type="component" value="Chromosome 5N"/>
</dbReference>
<keyword evidence="1" id="KW-1133">Transmembrane helix</keyword>
<evidence type="ECO:0000313" key="3">
    <source>
        <dbReference type="Proteomes" id="UP000823388"/>
    </source>
</evidence>
<gene>
    <name evidence="2" type="ORF">PVAP13_5NG101300</name>
</gene>
<protein>
    <submittedName>
        <fullName evidence="2">Uncharacterized protein</fullName>
    </submittedName>
</protein>
<proteinExistence type="predicted"/>
<dbReference type="PANTHER" id="PTHR34483">
    <property type="entry name" value="OS09G0129800 PROTEIN"/>
    <property type="match status" value="1"/>
</dbReference>
<dbReference type="EMBL" id="CM029046">
    <property type="protein sequence ID" value="KAG2586141.1"/>
    <property type="molecule type" value="Genomic_DNA"/>
</dbReference>
<feature type="transmembrane region" description="Helical" evidence="1">
    <location>
        <begin position="249"/>
        <end position="269"/>
    </location>
</feature>
<comment type="caution">
    <text evidence="2">The sequence shown here is derived from an EMBL/GenBank/DDBJ whole genome shotgun (WGS) entry which is preliminary data.</text>
</comment>
<keyword evidence="3" id="KW-1185">Reference proteome</keyword>
<keyword evidence="1" id="KW-0812">Transmembrane</keyword>
<organism evidence="2 3">
    <name type="scientific">Panicum virgatum</name>
    <name type="common">Blackwell switchgrass</name>
    <dbReference type="NCBI Taxonomy" id="38727"/>
    <lineage>
        <taxon>Eukaryota</taxon>
        <taxon>Viridiplantae</taxon>
        <taxon>Streptophyta</taxon>
        <taxon>Embryophyta</taxon>
        <taxon>Tracheophyta</taxon>
        <taxon>Spermatophyta</taxon>
        <taxon>Magnoliopsida</taxon>
        <taxon>Liliopsida</taxon>
        <taxon>Poales</taxon>
        <taxon>Poaceae</taxon>
        <taxon>PACMAD clade</taxon>
        <taxon>Panicoideae</taxon>
        <taxon>Panicodae</taxon>
        <taxon>Paniceae</taxon>
        <taxon>Panicinae</taxon>
        <taxon>Panicum</taxon>
        <taxon>Panicum sect. Hiantes</taxon>
    </lineage>
</organism>
<name>A0A8T0RJ80_PANVG</name>
<feature type="transmembrane region" description="Helical" evidence="1">
    <location>
        <begin position="135"/>
        <end position="156"/>
    </location>
</feature>
<accession>A0A8T0RJ80</accession>
<keyword evidence="1" id="KW-0472">Membrane</keyword>